<dbReference type="InterPro" id="IPR013783">
    <property type="entry name" value="Ig-like_fold"/>
</dbReference>
<feature type="transmembrane region" description="Helical" evidence="1">
    <location>
        <begin position="794"/>
        <end position="813"/>
    </location>
</feature>
<gene>
    <name evidence="2" type="ORF">TCARB_0841</name>
</gene>
<dbReference type="GeneID" id="25406268"/>
<proteinExistence type="predicted"/>
<name>A0A3G1A6R8_9CREN</name>
<dbReference type="EMBL" id="CP007493">
    <property type="protein sequence ID" value="AJB41893.1"/>
    <property type="molecule type" value="Genomic_DNA"/>
</dbReference>
<organism evidence="2 3">
    <name type="scientific">Thermofilum adornatum 1505</name>
    <dbReference type="NCBI Taxonomy" id="697581"/>
    <lineage>
        <taxon>Archaea</taxon>
        <taxon>Thermoproteota</taxon>
        <taxon>Thermoprotei</taxon>
        <taxon>Thermofilales</taxon>
        <taxon>Thermofilaceae</taxon>
        <taxon>Thermofilum</taxon>
    </lineage>
</organism>
<keyword evidence="1" id="KW-0812">Transmembrane</keyword>
<dbReference type="KEGG" id="tcb:TCARB_0841"/>
<protein>
    <recommendedName>
        <fullName evidence="4">Alpha-galactosidase NEW3 domain-containing protein</fullName>
    </recommendedName>
</protein>
<reference evidence="3" key="1">
    <citation type="book" date="2010" name="EXTREMOPHILES" publisher="0:0-0">
        <title>Complete genome sequences of ten hyperthermophilic archaea reveal their metabolic capabilities and possible ecological roles.</title>
        <editorList>
            <person name="?"/>
        </editorList>
        <authorList>
            <person name="Ravin N.V."/>
            <person name="Mardanov A.V."/>
            <person name="Bonch-Osmolovskaya E.A."/>
            <person name="Skryabin K.G."/>
        </authorList>
    </citation>
    <scope>NUCLEOTIDE SEQUENCE [LARGE SCALE GENOMIC DNA]</scope>
    <source>
        <strain evidence="3">1505</strain>
    </source>
</reference>
<accession>A0A3G1A6R8</accession>
<evidence type="ECO:0000313" key="3">
    <source>
        <dbReference type="Proteomes" id="UP000266720"/>
    </source>
</evidence>
<dbReference type="STRING" id="697581.TCARB_0841"/>
<dbReference type="Proteomes" id="UP000266720">
    <property type="component" value="Chromosome"/>
</dbReference>
<dbReference type="RefSeq" id="WP_020963406.1">
    <property type="nucleotide sequence ID" value="NZ_CP007493.1"/>
</dbReference>
<evidence type="ECO:0000313" key="2">
    <source>
        <dbReference type="EMBL" id="AJB41893.1"/>
    </source>
</evidence>
<keyword evidence="1" id="KW-0472">Membrane</keyword>
<dbReference type="GeneID" id="16574405"/>
<evidence type="ECO:0008006" key="4">
    <source>
        <dbReference type="Google" id="ProtNLM"/>
    </source>
</evidence>
<dbReference type="AlphaFoldDB" id="A0A3G1A6R8"/>
<dbReference type="PANTHER" id="PTHR35902:SF3">
    <property type="entry name" value="NPCBM-ASSOCIATED, NEW3 DOMAIN OF ALPHA-GALACTOSIDASE"/>
    <property type="match status" value="1"/>
</dbReference>
<keyword evidence="1" id="KW-1133">Transmembrane helix</keyword>
<dbReference type="PANTHER" id="PTHR35902">
    <property type="entry name" value="S-LAYER DOMAIN-LIKE PROTEIN-RELATED"/>
    <property type="match status" value="1"/>
</dbReference>
<sequence>MRWKTIIIGIVILIVLRMLIAHAQPVFSLNDSYWQAPPMSGVNDTLYVILEHESLGENVSLNATLTIQGVARSNLTANASYVGYLGQGALLPLKFQVNIPSGDLASYYPAQLLIQCNNTSTIINFNVGFSGGPSFTVTSDKQVLSKGENNSVTITVKVMGAPARNVEVRVTPASAFVTVLGESLSRKGLVNVGETLTLPINVMVDSSAGDSVALTVTISSEDFTRTLTTQTVTIGFQVVRTRGLPFFTLTLTPNIISSGQRTQAYLYITNTGPSPAKDVRVSVSGLSPGLAVLSGSSASLGDFAPGETKVLPLVIRADRTAVGVAQLQLSFSFFDESGNPHTSMLNVGFEVARSPTPILSISLLNGTLPYGLNSKLAASIINIGDATAQDITVDASPGPGVYVLGTSRSRIKQLSPGASSLITLMVRSTSLEGSGTLSFRIHYYDDYGNAYDDIIQVSFNVSRSGAEIKLILLNETLHPNQVNRVLLLINNTGSIDVKNLTLTLTSQSPDIGSVIGPSNIHLGSLPHGNSTLVTFNVFVQPKVYGALQLLAAVSYTLTDGRFARDVYTLGFEVHGDWELSVSSVTTVPTAIFPGDNQVMLRVTFVNSGDYMAKNVQVDFLGDQWVKPSSASSAEAFIPYLPVGQTVTINFLADIRSDAPIGNHRLAVNASGRTIYFTLTVLEKATFNIRNVTSLEVTRGGRGYRLVYEVENTSNMTADDVRVEMFSPFVTGTTSVYIGTLSGHERKLVTFEVDIDQTAPIGELPVDFRVSWTQENRNLDQYIRNSIHVNPPKPISNLVFVALILIFLVLLGYMKRETLKTFITRVARAKAESTKTNS</sequence>
<dbReference type="Gene3D" id="2.60.40.10">
    <property type="entry name" value="Immunoglobulins"/>
    <property type="match status" value="1"/>
</dbReference>
<evidence type="ECO:0000256" key="1">
    <source>
        <dbReference type="SAM" id="Phobius"/>
    </source>
</evidence>